<sequence>MLATLLVGCEGRPAEIVPDVAGLTASEALSALAAQDIDAPDYEWALVPPYDTLPLLGTEPAAGSSVRAPWRIDRLVFTPITVTAVVDGATLDISTGDRLRLIGIAPRPPGECGSAEATAELAKWVTGQEIYVENPPEVEDRDDAGSLLVYVSLQGVNDVGYQMVRTGMMTPSNSGHPASDIYANGFSEALPYSCAPPPAPESPAPVLPAMKDWQCTYDPTMNENWYDDVVCRNGSQVVRPILREWDDFIEEWEMREEADAYERFLNDS</sequence>
<keyword evidence="2" id="KW-1185">Reference proteome</keyword>
<protein>
    <recommendedName>
        <fullName evidence="3">PASTA domain-containing protein</fullName>
    </recommendedName>
</protein>
<evidence type="ECO:0000313" key="2">
    <source>
        <dbReference type="Proteomes" id="UP000034098"/>
    </source>
</evidence>
<proteinExistence type="predicted"/>
<dbReference type="Proteomes" id="UP000034098">
    <property type="component" value="Unassembled WGS sequence"/>
</dbReference>
<dbReference type="InterPro" id="IPR035437">
    <property type="entry name" value="SNase_OB-fold_sf"/>
</dbReference>
<dbReference type="EMBL" id="JYJA01000022">
    <property type="protein sequence ID" value="KJL45015.1"/>
    <property type="molecule type" value="Genomic_DNA"/>
</dbReference>
<dbReference type="OrthoDB" id="3831517at2"/>
<dbReference type="AlphaFoldDB" id="A0A0M2HEF5"/>
<accession>A0A0M2HEF5</accession>
<dbReference type="Gene3D" id="2.40.50.90">
    <property type="match status" value="1"/>
</dbReference>
<evidence type="ECO:0008006" key="3">
    <source>
        <dbReference type="Google" id="ProtNLM"/>
    </source>
</evidence>
<comment type="caution">
    <text evidence="1">The sequence shown here is derived from an EMBL/GenBank/DDBJ whole genome shotgun (WGS) entry which is preliminary data.</text>
</comment>
<evidence type="ECO:0000313" key="1">
    <source>
        <dbReference type="EMBL" id="KJL45015.1"/>
    </source>
</evidence>
<organism evidence="1 2">
    <name type="scientific">Microbacterium trichothecenolyticum</name>
    <name type="common">Aureobacterium trichothecenolyticum</name>
    <dbReference type="NCBI Taxonomy" id="69370"/>
    <lineage>
        <taxon>Bacteria</taxon>
        <taxon>Bacillati</taxon>
        <taxon>Actinomycetota</taxon>
        <taxon>Actinomycetes</taxon>
        <taxon>Micrococcales</taxon>
        <taxon>Microbacteriaceae</taxon>
        <taxon>Microbacterium</taxon>
    </lineage>
</organism>
<dbReference type="PATRIC" id="fig|69370.6.peg.549"/>
<dbReference type="SUPFAM" id="SSF50199">
    <property type="entry name" value="Staphylococcal nuclease"/>
    <property type="match status" value="1"/>
</dbReference>
<gene>
    <name evidence="1" type="ORF">RS82_00525</name>
</gene>
<name>A0A0M2HEF5_MICTR</name>
<dbReference type="RefSeq" id="WP_045296702.1">
    <property type="nucleotide sequence ID" value="NZ_JYJA01000022.1"/>
</dbReference>
<reference evidence="1 2" key="1">
    <citation type="submission" date="2015-02" db="EMBL/GenBank/DDBJ databases">
        <title>Draft genome sequences of ten Microbacterium spp. with emphasis on heavy metal contaminated environments.</title>
        <authorList>
            <person name="Corretto E."/>
        </authorList>
    </citation>
    <scope>NUCLEOTIDE SEQUENCE [LARGE SCALE GENOMIC DNA]</scope>
    <source>
        <strain evidence="1 2">DSM 8608</strain>
    </source>
</reference>